<dbReference type="AlphaFoldDB" id="A0A381IKG9"/>
<dbReference type="EMBL" id="UFSM01000002">
    <property type="protein sequence ID" value="SUY28612.1"/>
    <property type="molecule type" value="Genomic_DNA"/>
</dbReference>
<organism evidence="1 2">
    <name type="scientific">Aminobacter aminovorans</name>
    <name type="common">Chelatobacter heintzii</name>
    <dbReference type="NCBI Taxonomy" id="83263"/>
    <lineage>
        <taxon>Bacteria</taxon>
        <taxon>Pseudomonadati</taxon>
        <taxon>Pseudomonadota</taxon>
        <taxon>Alphaproteobacteria</taxon>
        <taxon>Hyphomicrobiales</taxon>
        <taxon>Phyllobacteriaceae</taxon>
        <taxon>Aminobacter</taxon>
    </lineage>
</organism>
<protein>
    <recommendedName>
        <fullName evidence="3">Glycine zipper domain-containing protein</fullName>
    </recommendedName>
</protein>
<evidence type="ECO:0000313" key="2">
    <source>
        <dbReference type="Proteomes" id="UP000254701"/>
    </source>
</evidence>
<proteinExistence type="predicted"/>
<accession>A0A381IKG9</accession>
<dbReference type="PROSITE" id="PS51257">
    <property type="entry name" value="PROKAR_LIPOPROTEIN"/>
    <property type="match status" value="1"/>
</dbReference>
<reference evidence="1 2" key="1">
    <citation type="submission" date="2018-06" db="EMBL/GenBank/DDBJ databases">
        <authorList>
            <consortium name="Pathogen Informatics"/>
            <person name="Doyle S."/>
        </authorList>
    </citation>
    <scope>NUCLEOTIDE SEQUENCE [LARGE SCALE GENOMIC DNA]</scope>
    <source>
        <strain evidence="1 2">NCTC10684</strain>
    </source>
</reference>
<evidence type="ECO:0008006" key="3">
    <source>
        <dbReference type="Google" id="ProtNLM"/>
    </source>
</evidence>
<name>A0A381IKG9_AMIAI</name>
<gene>
    <name evidence="1" type="ORF">NCTC10684_05227</name>
</gene>
<evidence type="ECO:0000313" key="1">
    <source>
        <dbReference type="EMBL" id="SUY28612.1"/>
    </source>
</evidence>
<dbReference type="Proteomes" id="UP000254701">
    <property type="component" value="Unassembled WGS sequence"/>
</dbReference>
<sequence>MIRTMGEVAVLLVIALAMSACNTPQERALGGAAIGATGGALVGQAIGGNTGATVAGAAIGGVAGAMIGAGTAPGECRFQRVDSRGRPMVDRYGRPVTYLAPCR</sequence>